<feature type="compositionally biased region" description="Polar residues" evidence="1">
    <location>
        <begin position="97"/>
        <end position="108"/>
    </location>
</feature>
<reference evidence="2 3" key="1">
    <citation type="submission" date="2020-01" db="EMBL/GenBank/DDBJ databases">
        <authorList>
            <consortium name="DOE Joint Genome Institute"/>
            <person name="Haridas S."/>
            <person name="Albert R."/>
            <person name="Binder M."/>
            <person name="Bloem J."/>
            <person name="Labutti K."/>
            <person name="Salamov A."/>
            <person name="Andreopoulos B."/>
            <person name="Baker S.E."/>
            <person name="Barry K."/>
            <person name="Bills G."/>
            <person name="Bluhm B.H."/>
            <person name="Cannon C."/>
            <person name="Castanera R."/>
            <person name="Culley D.E."/>
            <person name="Daum C."/>
            <person name="Ezra D."/>
            <person name="Gonzalez J.B."/>
            <person name="Henrissat B."/>
            <person name="Kuo A."/>
            <person name="Liang C."/>
            <person name="Lipzen A."/>
            <person name="Lutzoni F."/>
            <person name="Magnuson J."/>
            <person name="Mondo S."/>
            <person name="Nolan M."/>
            <person name="Ohm R."/>
            <person name="Pangilinan J."/>
            <person name="Park H.-J.H."/>
            <person name="Ramirez L."/>
            <person name="Alfaro M."/>
            <person name="Sun H."/>
            <person name="Tritt A."/>
            <person name="Yoshinaga Y."/>
            <person name="Zwiers L.-H.L."/>
            <person name="Turgeon B.G."/>
            <person name="Goodwin S.B."/>
            <person name="Spatafora J.W."/>
            <person name="Crous P.W."/>
            <person name="Grigoriev I.V."/>
        </authorList>
    </citation>
    <scope>NUCLEOTIDE SEQUENCE [LARGE SCALE GENOMIC DNA]</scope>
    <source>
        <strain evidence="2 3">CBS 611.86</strain>
    </source>
</reference>
<feature type="region of interest" description="Disordered" evidence="1">
    <location>
        <begin position="85"/>
        <end position="108"/>
    </location>
</feature>
<organism evidence="2 3">
    <name type="scientific">Massariosphaeria phaeospora</name>
    <dbReference type="NCBI Taxonomy" id="100035"/>
    <lineage>
        <taxon>Eukaryota</taxon>
        <taxon>Fungi</taxon>
        <taxon>Dikarya</taxon>
        <taxon>Ascomycota</taxon>
        <taxon>Pezizomycotina</taxon>
        <taxon>Dothideomycetes</taxon>
        <taxon>Pleosporomycetidae</taxon>
        <taxon>Pleosporales</taxon>
        <taxon>Pleosporales incertae sedis</taxon>
        <taxon>Massariosphaeria</taxon>
    </lineage>
</organism>
<evidence type="ECO:0000313" key="2">
    <source>
        <dbReference type="EMBL" id="KAF2876565.1"/>
    </source>
</evidence>
<accession>A0A7C8MWD9</accession>
<sequence>MCYAHLSTCRTCSWTLHIKYPLCPHAESHSLDPTTCPNRMKRRYDKGRNCVQCHAKKHSLSLHPSRIEADNEMAAEEMEEYHYHAEQRQSGMRRARNNSCVGVRSEQT</sequence>
<evidence type="ECO:0000256" key="1">
    <source>
        <dbReference type="SAM" id="MobiDB-lite"/>
    </source>
</evidence>
<proteinExistence type="predicted"/>
<dbReference type="AlphaFoldDB" id="A0A7C8MWD9"/>
<evidence type="ECO:0000313" key="3">
    <source>
        <dbReference type="Proteomes" id="UP000481861"/>
    </source>
</evidence>
<protein>
    <submittedName>
        <fullName evidence="2">Uncharacterized protein</fullName>
    </submittedName>
</protein>
<dbReference type="EMBL" id="JAADJZ010000003">
    <property type="protein sequence ID" value="KAF2876565.1"/>
    <property type="molecule type" value="Genomic_DNA"/>
</dbReference>
<dbReference type="Proteomes" id="UP000481861">
    <property type="component" value="Unassembled WGS sequence"/>
</dbReference>
<dbReference type="OrthoDB" id="3797344at2759"/>
<name>A0A7C8MWD9_9PLEO</name>
<comment type="caution">
    <text evidence="2">The sequence shown here is derived from an EMBL/GenBank/DDBJ whole genome shotgun (WGS) entry which is preliminary data.</text>
</comment>
<gene>
    <name evidence="2" type="ORF">BDV95DRAFT_229752</name>
</gene>
<keyword evidence="3" id="KW-1185">Reference proteome</keyword>